<reference evidence="2 3" key="1">
    <citation type="submission" date="2016-11" db="EMBL/GenBank/DDBJ databases">
        <authorList>
            <person name="Jaros S."/>
            <person name="Januszkiewicz K."/>
            <person name="Wedrychowicz H."/>
        </authorList>
    </citation>
    <scope>NUCLEOTIDE SEQUENCE [LARGE SCALE GENOMIC DNA]</scope>
    <source>
        <strain evidence="2 3">DSM 19436</strain>
    </source>
</reference>
<feature type="region of interest" description="Disordered" evidence="1">
    <location>
        <begin position="117"/>
        <end position="145"/>
    </location>
</feature>
<sequence>MSGPRYSIIPRAAVVDSRLEGRDLQVLALLGSHTDNDGWCSRSQVKMAREISCGRATVQRSLGRLIECGYVDHRPLLRKDGGDRAHEYRVLLDEVRPGEFINENDELAEVGTRVGEGSEGAVSAAPPCPPVGTPLPTGGQGVPTHERAPIRTTLLERSEREAREREAGGPRVAKLDAGAARAAAADAARADTAFSAWWAAWDGSQDDNLVRSHAAWLRLSDEDRRTAVEFTPVALARRKLTRSNYRAFTYLEERKWLDLRASSTGPVSANEARVPLPPRSQAAFAVFWRRWKAGDPVKVMFSEMLQRPYGVLPSQMPGEAETAALVKIEVARDGRATEEMAAWRDEMAKVGISFTPGDIGMPFVWVPSRWPPGWGAAASVADEYFGDEVRL</sequence>
<dbReference type="EMBL" id="FQUP01000001">
    <property type="protein sequence ID" value="SHE67419.1"/>
    <property type="molecule type" value="Genomic_DNA"/>
</dbReference>
<keyword evidence="3" id="KW-1185">Reference proteome</keyword>
<dbReference type="RefSeq" id="WP_073051365.1">
    <property type="nucleotide sequence ID" value="NZ_FQUP01000001.1"/>
</dbReference>
<evidence type="ECO:0008006" key="4">
    <source>
        <dbReference type="Google" id="ProtNLM"/>
    </source>
</evidence>
<dbReference type="AlphaFoldDB" id="A0A1M4VEP6"/>
<dbReference type="Proteomes" id="UP000184485">
    <property type="component" value="Unassembled WGS sequence"/>
</dbReference>
<name>A0A1M4VEP6_9HYPH</name>
<accession>A0A1M4VEP6</accession>
<protein>
    <recommendedName>
        <fullName evidence="4">Helix-turn-helix domain-containing protein</fullName>
    </recommendedName>
</protein>
<organism evidence="2 3">
    <name type="scientific">Kaistia soli DSM 19436</name>
    <dbReference type="NCBI Taxonomy" id="1122133"/>
    <lineage>
        <taxon>Bacteria</taxon>
        <taxon>Pseudomonadati</taxon>
        <taxon>Pseudomonadota</taxon>
        <taxon>Alphaproteobacteria</taxon>
        <taxon>Hyphomicrobiales</taxon>
        <taxon>Kaistiaceae</taxon>
        <taxon>Kaistia</taxon>
    </lineage>
</organism>
<dbReference type="STRING" id="1122133.SAMN02745157_0685"/>
<gene>
    <name evidence="2" type="ORF">SAMN02745157_0685</name>
</gene>
<evidence type="ECO:0000313" key="3">
    <source>
        <dbReference type="Proteomes" id="UP000184485"/>
    </source>
</evidence>
<dbReference type="OrthoDB" id="7864318at2"/>
<proteinExistence type="predicted"/>
<evidence type="ECO:0000256" key="1">
    <source>
        <dbReference type="SAM" id="MobiDB-lite"/>
    </source>
</evidence>
<dbReference type="Pfam" id="PF13730">
    <property type="entry name" value="HTH_36"/>
    <property type="match status" value="1"/>
</dbReference>
<evidence type="ECO:0000313" key="2">
    <source>
        <dbReference type="EMBL" id="SHE67419.1"/>
    </source>
</evidence>